<name>A0A922SES4_SPOEX</name>
<dbReference type="PRINTS" id="PR00131">
    <property type="entry name" value="GLHYDRLASE1"/>
</dbReference>
<reference evidence="6" key="1">
    <citation type="journal article" date="2021" name="G3 (Bethesda)">
        <title>Genome and transcriptome analysis of the beet armyworm Spodoptera exigua reveals targets for pest control. .</title>
        <authorList>
            <person name="Simon S."/>
            <person name="Breeschoten T."/>
            <person name="Jansen H.J."/>
            <person name="Dirks R.P."/>
            <person name="Schranz M.E."/>
            <person name="Ros V.I.D."/>
        </authorList>
    </citation>
    <scope>NUCLEOTIDE SEQUENCE</scope>
    <source>
        <strain evidence="6">TB_SE_WUR_2020</strain>
    </source>
</reference>
<dbReference type="Proteomes" id="UP000814243">
    <property type="component" value="Unassembled WGS sequence"/>
</dbReference>
<evidence type="ECO:0000256" key="2">
    <source>
        <dbReference type="ARBA" id="ARBA00022801"/>
    </source>
</evidence>
<dbReference type="PANTHER" id="PTHR10353:SF36">
    <property type="entry name" value="LP05116P"/>
    <property type="match status" value="1"/>
</dbReference>
<dbReference type="Pfam" id="PF00232">
    <property type="entry name" value="Glyco_hydro_1"/>
    <property type="match status" value="2"/>
</dbReference>
<dbReference type="SUPFAM" id="SSF51445">
    <property type="entry name" value="(Trans)glycosidases"/>
    <property type="match status" value="2"/>
</dbReference>
<evidence type="ECO:0000256" key="3">
    <source>
        <dbReference type="ARBA" id="ARBA00023295"/>
    </source>
</evidence>
<feature type="chain" id="PRO_5037126823" description="Beta-glucosidase" evidence="5">
    <location>
        <begin position="18"/>
        <end position="287"/>
    </location>
</feature>
<dbReference type="InterPro" id="IPR017853">
    <property type="entry name" value="GH"/>
</dbReference>
<evidence type="ECO:0000313" key="7">
    <source>
        <dbReference type="Proteomes" id="UP000814243"/>
    </source>
</evidence>
<evidence type="ECO:0000256" key="1">
    <source>
        <dbReference type="ARBA" id="ARBA00010838"/>
    </source>
</evidence>
<proteinExistence type="inferred from homology"/>
<dbReference type="PANTHER" id="PTHR10353">
    <property type="entry name" value="GLYCOSYL HYDROLASE"/>
    <property type="match status" value="1"/>
</dbReference>
<protein>
    <recommendedName>
        <fullName evidence="8">Beta-glucosidase</fullName>
    </recommendedName>
</protein>
<sequence>MHVLALLLLNILVGSDGWTDTRKRRFPQNFLFGAATSAYQVEGAWNEDGNVGFAVAVNWFESLDHNNTVNKEAAERARAFEFGIYLHPIWSKEGSADFLGMNHYTTFLVQHSKEKFEGPSVEDDRNTIYSQGPEWISGKSSWLKSAPYGLYKALIHLNLNYDYLPIIITEHGWSTNKGLGDQSRVDNMRGYLGALLLAMEDGTQVKGYTVWSLMDNVEWTAGTSERFGLYEVDFESETKERTARLSALVYKHIIETRDVEDGWSPSSLKIEITKKNYERNYNYKGEL</sequence>
<evidence type="ECO:0000256" key="4">
    <source>
        <dbReference type="RuleBase" id="RU003690"/>
    </source>
</evidence>
<dbReference type="PROSITE" id="PS00653">
    <property type="entry name" value="GLYCOSYL_HYDROL_F1_2"/>
    <property type="match status" value="1"/>
</dbReference>
<keyword evidence="3" id="KW-0326">Glycosidase</keyword>
<comment type="caution">
    <text evidence="6">The sequence shown here is derived from an EMBL/GenBank/DDBJ whole genome shotgun (WGS) entry which is preliminary data.</text>
</comment>
<evidence type="ECO:0000313" key="6">
    <source>
        <dbReference type="EMBL" id="KAH9634925.1"/>
    </source>
</evidence>
<keyword evidence="2" id="KW-0378">Hydrolase</keyword>
<organism evidence="6 7">
    <name type="scientific">Spodoptera exigua</name>
    <name type="common">Beet armyworm</name>
    <name type="synonym">Noctua fulgens</name>
    <dbReference type="NCBI Taxonomy" id="7107"/>
    <lineage>
        <taxon>Eukaryota</taxon>
        <taxon>Metazoa</taxon>
        <taxon>Ecdysozoa</taxon>
        <taxon>Arthropoda</taxon>
        <taxon>Hexapoda</taxon>
        <taxon>Insecta</taxon>
        <taxon>Pterygota</taxon>
        <taxon>Neoptera</taxon>
        <taxon>Endopterygota</taxon>
        <taxon>Lepidoptera</taxon>
        <taxon>Glossata</taxon>
        <taxon>Ditrysia</taxon>
        <taxon>Noctuoidea</taxon>
        <taxon>Noctuidae</taxon>
        <taxon>Amphipyrinae</taxon>
        <taxon>Spodoptera</taxon>
    </lineage>
</organism>
<keyword evidence="5" id="KW-0732">Signal</keyword>
<dbReference type="Gene3D" id="3.20.20.80">
    <property type="entry name" value="Glycosidases"/>
    <property type="match status" value="2"/>
</dbReference>
<accession>A0A922SES4</accession>
<dbReference type="InterPro" id="IPR033132">
    <property type="entry name" value="GH_1_N_CS"/>
</dbReference>
<gene>
    <name evidence="6" type="ORF">HF086_017224</name>
</gene>
<dbReference type="EMBL" id="JACEFF010000584">
    <property type="protein sequence ID" value="KAH9634925.1"/>
    <property type="molecule type" value="Genomic_DNA"/>
</dbReference>
<dbReference type="GO" id="GO:0008422">
    <property type="term" value="F:beta-glucosidase activity"/>
    <property type="evidence" value="ECO:0007669"/>
    <property type="project" value="TreeGrafter"/>
</dbReference>
<comment type="similarity">
    <text evidence="1 4">Belongs to the glycosyl hydrolase 1 family.</text>
</comment>
<evidence type="ECO:0000256" key="5">
    <source>
        <dbReference type="SAM" id="SignalP"/>
    </source>
</evidence>
<dbReference type="AlphaFoldDB" id="A0A922SES4"/>
<dbReference type="InterPro" id="IPR001360">
    <property type="entry name" value="Glyco_hydro_1"/>
</dbReference>
<evidence type="ECO:0008006" key="8">
    <source>
        <dbReference type="Google" id="ProtNLM"/>
    </source>
</evidence>
<feature type="signal peptide" evidence="5">
    <location>
        <begin position="1"/>
        <end position="17"/>
    </location>
</feature>
<dbReference type="GO" id="GO:0005975">
    <property type="term" value="P:carbohydrate metabolic process"/>
    <property type="evidence" value="ECO:0007669"/>
    <property type="project" value="InterPro"/>
</dbReference>